<evidence type="ECO:0000313" key="2">
    <source>
        <dbReference type="EMBL" id="GAJ19314.1"/>
    </source>
</evidence>
<gene>
    <name evidence="2" type="ORF">S12H4_61283</name>
</gene>
<evidence type="ECO:0000256" key="1">
    <source>
        <dbReference type="SAM" id="MobiDB-lite"/>
    </source>
</evidence>
<dbReference type="EMBL" id="BARW01040626">
    <property type="protein sequence ID" value="GAJ19314.1"/>
    <property type="molecule type" value="Genomic_DNA"/>
</dbReference>
<name>X1UP89_9ZZZZ</name>
<comment type="caution">
    <text evidence="2">The sequence shown here is derived from an EMBL/GenBank/DDBJ whole genome shotgun (WGS) entry which is preliminary data.</text>
</comment>
<proteinExistence type="predicted"/>
<sequence>LGGGSSMDTTKGIYSGGRGDPRWTAIGKSGVDKG</sequence>
<reference evidence="2" key="1">
    <citation type="journal article" date="2014" name="Front. Microbiol.">
        <title>High frequency of phylogenetically diverse reductive dehalogenase-homologous genes in deep subseafloor sedimentary metagenomes.</title>
        <authorList>
            <person name="Kawai M."/>
            <person name="Futagami T."/>
            <person name="Toyoda A."/>
            <person name="Takaki Y."/>
            <person name="Nishi S."/>
            <person name="Hori S."/>
            <person name="Arai W."/>
            <person name="Tsubouchi T."/>
            <person name="Morono Y."/>
            <person name="Uchiyama I."/>
            <person name="Ito T."/>
            <person name="Fujiyama A."/>
            <person name="Inagaki F."/>
            <person name="Takami H."/>
        </authorList>
    </citation>
    <scope>NUCLEOTIDE SEQUENCE</scope>
    <source>
        <strain evidence="2">Expedition CK06-06</strain>
    </source>
</reference>
<organism evidence="2">
    <name type="scientific">marine sediment metagenome</name>
    <dbReference type="NCBI Taxonomy" id="412755"/>
    <lineage>
        <taxon>unclassified sequences</taxon>
        <taxon>metagenomes</taxon>
        <taxon>ecological metagenomes</taxon>
    </lineage>
</organism>
<dbReference type="AlphaFoldDB" id="X1UP89"/>
<protein>
    <submittedName>
        <fullName evidence="2">Uncharacterized protein</fullName>
    </submittedName>
</protein>
<feature type="region of interest" description="Disordered" evidence="1">
    <location>
        <begin position="1"/>
        <end position="34"/>
    </location>
</feature>
<feature type="non-terminal residue" evidence="2">
    <location>
        <position position="1"/>
    </location>
</feature>
<accession>X1UP89</accession>